<evidence type="ECO:0000256" key="1">
    <source>
        <dbReference type="ARBA" id="ARBA00022450"/>
    </source>
</evidence>
<evidence type="ECO:0000313" key="6">
    <source>
        <dbReference type="Proteomes" id="UP001485043"/>
    </source>
</evidence>
<evidence type="ECO:0000256" key="2">
    <source>
        <dbReference type="ARBA" id="ARBA00022553"/>
    </source>
</evidence>
<feature type="domain" description="Ketosynthase family 3 (KS3)" evidence="4">
    <location>
        <begin position="1"/>
        <end position="377"/>
    </location>
</feature>
<dbReference type="AlphaFoldDB" id="A0AAW1T615"/>
<comment type="similarity">
    <text evidence="3">Belongs to the thiolase-like superfamily. Beta-ketoacyl-ACP synthases family.</text>
</comment>
<keyword evidence="3" id="KW-0808">Transferase</keyword>
<organism evidence="5 6">
    <name type="scientific">Apatococcus fuscideae</name>
    <dbReference type="NCBI Taxonomy" id="2026836"/>
    <lineage>
        <taxon>Eukaryota</taxon>
        <taxon>Viridiplantae</taxon>
        <taxon>Chlorophyta</taxon>
        <taxon>core chlorophytes</taxon>
        <taxon>Trebouxiophyceae</taxon>
        <taxon>Chlorellales</taxon>
        <taxon>Chlorellaceae</taxon>
        <taxon>Apatococcus</taxon>
    </lineage>
</organism>
<evidence type="ECO:0000313" key="5">
    <source>
        <dbReference type="EMBL" id="KAK9864441.1"/>
    </source>
</evidence>
<reference evidence="5 6" key="1">
    <citation type="journal article" date="2024" name="Nat. Commun.">
        <title>Phylogenomics reveals the evolutionary origins of lichenization in chlorophyte algae.</title>
        <authorList>
            <person name="Puginier C."/>
            <person name="Libourel C."/>
            <person name="Otte J."/>
            <person name="Skaloud P."/>
            <person name="Haon M."/>
            <person name="Grisel S."/>
            <person name="Petersen M."/>
            <person name="Berrin J.G."/>
            <person name="Delaux P.M."/>
            <person name="Dal Grande F."/>
            <person name="Keller J."/>
        </authorList>
    </citation>
    <scope>NUCLEOTIDE SEQUENCE [LARGE SCALE GENOMIC DNA]</scope>
    <source>
        <strain evidence="5 6">SAG 2523</strain>
    </source>
</reference>
<dbReference type="Gene3D" id="3.40.47.10">
    <property type="match status" value="1"/>
</dbReference>
<dbReference type="SMART" id="SM00825">
    <property type="entry name" value="PKS_KS"/>
    <property type="match status" value="1"/>
</dbReference>
<accession>A0AAW1T615</accession>
<dbReference type="Pfam" id="PF00109">
    <property type="entry name" value="ketoacyl-synt"/>
    <property type="match status" value="1"/>
</dbReference>
<dbReference type="CDD" id="cd00833">
    <property type="entry name" value="PKS"/>
    <property type="match status" value="1"/>
</dbReference>
<dbReference type="SUPFAM" id="SSF53901">
    <property type="entry name" value="Thiolase-like"/>
    <property type="match status" value="1"/>
</dbReference>
<dbReference type="Proteomes" id="UP001485043">
    <property type="component" value="Unassembled WGS sequence"/>
</dbReference>
<dbReference type="EMBL" id="JALJOV010000353">
    <property type="protein sequence ID" value="KAK9864441.1"/>
    <property type="molecule type" value="Genomic_DNA"/>
</dbReference>
<comment type="caution">
    <text evidence="5">The sequence shown here is derived from an EMBL/GenBank/DDBJ whole genome shotgun (WGS) entry which is preliminary data.</text>
</comment>
<dbReference type="InterPro" id="IPR016039">
    <property type="entry name" value="Thiolase-like"/>
</dbReference>
<dbReference type="InterPro" id="IPR020841">
    <property type="entry name" value="PKS_Beta-ketoAc_synthase_dom"/>
</dbReference>
<keyword evidence="1" id="KW-0596">Phosphopantetheine</keyword>
<keyword evidence="6" id="KW-1185">Reference proteome</keyword>
<dbReference type="GO" id="GO:0006633">
    <property type="term" value="P:fatty acid biosynthetic process"/>
    <property type="evidence" value="ECO:0007669"/>
    <property type="project" value="TreeGrafter"/>
</dbReference>
<evidence type="ECO:0000259" key="4">
    <source>
        <dbReference type="PROSITE" id="PS52004"/>
    </source>
</evidence>
<proteinExistence type="inferred from homology"/>
<dbReference type="InterPro" id="IPR014030">
    <property type="entry name" value="Ketoacyl_synth_N"/>
</dbReference>
<dbReference type="PANTHER" id="PTHR43775:SF37">
    <property type="entry name" value="SI:DKEY-61P9.11"/>
    <property type="match status" value="1"/>
</dbReference>
<gene>
    <name evidence="5" type="ORF">WJX84_010043</name>
</gene>
<dbReference type="Pfam" id="PF02801">
    <property type="entry name" value="Ketoacyl-synt_C"/>
    <property type="match status" value="1"/>
</dbReference>
<protein>
    <recommendedName>
        <fullName evidence="4">Ketosynthase family 3 (KS3) domain-containing protein</fullName>
    </recommendedName>
</protein>
<dbReference type="PROSITE" id="PS52004">
    <property type="entry name" value="KS3_2"/>
    <property type="match status" value="1"/>
</dbReference>
<sequence length="377" mass="39521">MVVVDTFSGRFAEPSDGGGQSLDTCRVTPFQRWDVDATLAHVSHRPGARFGRFLDHVEDFDAAAYGISPTEALVLDPQQRLMLQDAWNVFGHRKQQRPEAVTAGVPAADQTAVVAALSFWDYSLLYDGTAGEAYRATGRCFSVAAGRISYVYGLKGPAVSLDTACSSTLSATSLASSMLWGGRCKRGLVTASLLTLDPATISMLTAANMLAPDGRCKTLDASADGYVRGEAVVSMGLSLRDAGDVWGAAGVVLGTAINQDGRSSSLTAPNGPSQQQVIRLALQDARVVPADLAALEMHGTGTPLGDPIEVGAAATVLSEGRAFHGHDLLGLSAVKNVLGHSEPAAGAAGLHRCMQRCAPITSLQPFSLTCPIRRRLN</sequence>
<dbReference type="GO" id="GO:0004312">
    <property type="term" value="F:fatty acid synthase activity"/>
    <property type="evidence" value="ECO:0007669"/>
    <property type="project" value="TreeGrafter"/>
</dbReference>
<evidence type="ECO:0000256" key="3">
    <source>
        <dbReference type="RuleBase" id="RU003694"/>
    </source>
</evidence>
<dbReference type="InterPro" id="IPR050091">
    <property type="entry name" value="PKS_NRPS_Biosynth_Enz"/>
</dbReference>
<name>A0AAW1T615_9CHLO</name>
<dbReference type="PANTHER" id="PTHR43775">
    <property type="entry name" value="FATTY ACID SYNTHASE"/>
    <property type="match status" value="1"/>
</dbReference>
<dbReference type="InterPro" id="IPR014031">
    <property type="entry name" value="Ketoacyl_synth_C"/>
</dbReference>
<keyword evidence="2" id="KW-0597">Phosphoprotein</keyword>